<name>A0A559LZY0_9HELO</name>
<dbReference type="PANTHER" id="PTHR35041:SF3">
    <property type="entry name" value="FORMYLMETHIONINE DEFORMYLASE-LIKE PROTEIN"/>
    <property type="match status" value="1"/>
</dbReference>
<feature type="non-terminal residue" evidence="1">
    <location>
        <position position="393"/>
    </location>
</feature>
<gene>
    <name evidence="1" type="ORF">LAWI1_G008246</name>
</gene>
<accession>A0A559LZY0</accession>
<evidence type="ECO:0000313" key="2">
    <source>
        <dbReference type="Proteomes" id="UP000315522"/>
    </source>
</evidence>
<keyword evidence="2" id="KW-1185">Reference proteome</keyword>
<evidence type="ECO:0000313" key="1">
    <source>
        <dbReference type="EMBL" id="TVY86255.1"/>
    </source>
</evidence>
<dbReference type="PANTHER" id="PTHR35041">
    <property type="entry name" value="MEDIATOR OF RNA POLYMERASE II TRANSCRIPTION SUBUNIT 1"/>
    <property type="match status" value="1"/>
</dbReference>
<dbReference type="Proteomes" id="UP000315522">
    <property type="component" value="Unassembled WGS sequence"/>
</dbReference>
<protein>
    <submittedName>
        <fullName evidence="1">Uncharacterized protein</fullName>
    </submittedName>
</protein>
<proteinExistence type="predicted"/>
<reference evidence="1 2" key="1">
    <citation type="submission" date="2018-05" db="EMBL/GenBank/DDBJ databases">
        <title>Genome sequencing and assembly of the regulated plant pathogen Lachnellula willkommii and related sister species for the development of diagnostic species identification markers.</title>
        <authorList>
            <person name="Giroux E."/>
            <person name="Bilodeau G."/>
        </authorList>
    </citation>
    <scope>NUCLEOTIDE SEQUENCE [LARGE SCALE GENOMIC DNA]</scope>
    <source>
        <strain evidence="1 2">CBS 172.35</strain>
    </source>
</reference>
<organism evidence="1 2">
    <name type="scientific">Lachnellula willkommii</name>
    <dbReference type="NCBI Taxonomy" id="215461"/>
    <lineage>
        <taxon>Eukaryota</taxon>
        <taxon>Fungi</taxon>
        <taxon>Dikarya</taxon>
        <taxon>Ascomycota</taxon>
        <taxon>Pezizomycotina</taxon>
        <taxon>Leotiomycetes</taxon>
        <taxon>Helotiales</taxon>
        <taxon>Lachnaceae</taxon>
        <taxon>Lachnellula</taxon>
    </lineage>
</organism>
<sequence>MPNYPAMSQNPPRGSVDIGHAQFDFEGRESMFTVSTDRRGQSSAAQTIADSFSPPIELEQLVNPDEVFQKQLPSTPKFVKWGVQWHKEPTYMILFALGGLLLGIGHHCYYNSLSGTEAGSNQRQQWAHNFGNILAVLVVATLHRANGYAYSQLFWGTVRGRSLTLGSLDKMFSLTTDPMGFFNLEVFRHAPFAVALALLCWSMGLAGILPPGTLVVVSGTVDQVTEAFLPVLNWKSLFWGLANRRIPGDLNQLTELVSDIAAQSAVTMDVLRFSPTAPNSSYTLQVQGPYLQSFDPMLGKQGLRWPGPDQYNNWNVDLPPTFTQSFPLNISGEDDAGRKINYQVIPRQLWIRTAENSIICTLGNATREVNFHFVDGVQTISYGELQGFTPLYV</sequence>
<comment type="caution">
    <text evidence="1">The sequence shown here is derived from an EMBL/GenBank/DDBJ whole genome shotgun (WGS) entry which is preliminary data.</text>
</comment>
<dbReference type="AlphaFoldDB" id="A0A559LZY0"/>
<dbReference type="EMBL" id="QGML01003891">
    <property type="protein sequence ID" value="TVY86255.1"/>
    <property type="molecule type" value="Genomic_DNA"/>
</dbReference>